<sequence>MNNLDQKMEDISKSNQYLPKPGKSTILEIDVITRWNSFQDLLGNLILMEPKINYIFLQHKLGFQNFTYDEWEDIKIIFKLLTPLYVLTLKFSEHHCLISETFPSMLNLILTYESHLHSFIYIKFKGNICRILSKLYKYFILMDKNDLYYISVILNPNHKINFFELQYLNNKKSFYIQILEMLYEKEFKKLYNKEPTIDNHISVQDDEPLIQMLIEEKKETNTYISKYKEIQKYLKESLDHRNDIIKYWKENSIKYPTLYSIVRNVLSVASSSVEIERTFSGAKLLVTDNRSNLGWERIEQCVLLREWANISRVDIVENSVIYNYSNISKMV</sequence>
<dbReference type="InterPro" id="IPR012337">
    <property type="entry name" value="RNaseH-like_sf"/>
</dbReference>
<accession>F1A4E7</accession>
<reference evidence="3" key="1">
    <citation type="journal article" date="2011" name="Genome Biol.">
        <title>Comparative genomics of the social amoebae Dictyostelium discoideum and Dictyostelium purpureum.</title>
        <authorList>
            <consortium name="US DOE Joint Genome Institute (JGI-PGF)"/>
            <person name="Sucgang R."/>
            <person name="Kuo A."/>
            <person name="Tian X."/>
            <person name="Salerno W."/>
            <person name="Parikh A."/>
            <person name="Feasley C.L."/>
            <person name="Dalin E."/>
            <person name="Tu H."/>
            <person name="Huang E."/>
            <person name="Barry K."/>
            <person name="Lindquist E."/>
            <person name="Shapiro H."/>
            <person name="Bruce D."/>
            <person name="Schmutz J."/>
            <person name="Salamov A."/>
            <person name="Fey P."/>
            <person name="Gaudet P."/>
            <person name="Anjard C."/>
            <person name="Babu M.M."/>
            <person name="Basu S."/>
            <person name="Bushmanova Y."/>
            <person name="van der Wel H."/>
            <person name="Katoh-Kurasawa M."/>
            <person name="Dinh C."/>
            <person name="Coutinho P.M."/>
            <person name="Saito T."/>
            <person name="Elias M."/>
            <person name="Schaap P."/>
            <person name="Kay R.R."/>
            <person name="Henrissat B."/>
            <person name="Eichinger L."/>
            <person name="Rivero F."/>
            <person name="Putnam N.H."/>
            <person name="West C.M."/>
            <person name="Loomis W.F."/>
            <person name="Chisholm R.L."/>
            <person name="Shaulsky G."/>
            <person name="Strassmann J.E."/>
            <person name="Queller D.C."/>
            <person name="Kuspa A."/>
            <person name="Grigoriev I.V."/>
        </authorList>
    </citation>
    <scope>NUCLEOTIDE SEQUENCE [LARGE SCALE GENOMIC DNA]</scope>
    <source>
        <strain evidence="3">QSDP1</strain>
    </source>
</reference>
<dbReference type="InterPro" id="IPR008906">
    <property type="entry name" value="HATC_C_dom"/>
</dbReference>
<dbReference type="eggNOG" id="KOG1121">
    <property type="taxonomic scope" value="Eukaryota"/>
</dbReference>
<dbReference type="SUPFAM" id="SSF53098">
    <property type="entry name" value="Ribonuclease H-like"/>
    <property type="match status" value="1"/>
</dbReference>
<organism evidence="2 3">
    <name type="scientific">Dictyostelium purpureum</name>
    <name type="common">Slime mold</name>
    <dbReference type="NCBI Taxonomy" id="5786"/>
    <lineage>
        <taxon>Eukaryota</taxon>
        <taxon>Amoebozoa</taxon>
        <taxon>Evosea</taxon>
        <taxon>Eumycetozoa</taxon>
        <taxon>Dictyostelia</taxon>
        <taxon>Dictyosteliales</taxon>
        <taxon>Dictyosteliaceae</taxon>
        <taxon>Dictyostelium</taxon>
    </lineage>
</organism>
<dbReference type="PANTHER" id="PTHR47611">
    <property type="entry name" value="HAT DIMERISATION DOMAIN, C-TERMINAL"/>
    <property type="match status" value="1"/>
</dbReference>
<dbReference type="Proteomes" id="UP000001064">
    <property type="component" value="Unassembled WGS sequence"/>
</dbReference>
<feature type="domain" description="HAT C-terminal dimerisation" evidence="1">
    <location>
        <begin position="229"/>
        <end position="307"/>
    </location>
</feature>
<dbReference type="AlphaFoldDB" id="F1A4E7"/>
<dbReference type="KEGG" id="dpp:DICPUDRAFT_85012"/>
<dbReference type="Pfam" id="PF05699">
    <property type="entry name" value="Dimer_Tnp_hAT"/>
    <property type="match status" value="1"/>
</dbReference>
<evidence type="ECO:0000259" key="1">
    <source>
        <dbReference type="Pfam" id="PF05699"/>
    </source>
</evidence>
<evidence type="ECO:0000313" key="2">
    <source>
        <dbReference type="EMBL" id="EGC28927.1"/>
    </source>
</evidence>
<dbReference type="InParanoid" id="F1A4E7"/>
<dbReference type="OrthoDB" id="3262464at2759"/>
<evidence type="ECO:0000313" key="3">
    <source>
        <dbReference type="Proteomes" id="UP000001064"/>
    </source>
</evidence>
<name>F1A4E7_DICPU</name>
<dbReference type="VEuPathDB" id="AmoebaDB:DICPUDRAFT_85012"/>
<gene>
    <name evidence="2" type="ORF">DICPUDRAFT_85012</name>
</gene>
<keyword evidence="3" id="KW-1185">Reference proteome</keyword>
<dbReference type="GeneID" id="10506929"/>
<proteinExistence type="predicted"/>
<dbReference type="RefSeq" id="XP_003294541.1">
    <property type="nucleotide sequence ID" value="XM_003294493.1"/>
</dbReference>
<dbReference type="EMBL" id="GL871516">
    <property type="protein sequence ID" value="EGC28927.1"/>
    <property type="molecule type" value="Genomic_DNA"/>
</dbReference>
<dbReference type="PANTHER" id="PTHR47611:SF1">
    <property type="entry name" value="CCHC-TYPE DOMAIN-CONTAINING PROTEIN"/>
    <property type="match status" value="1"/>
</dbReference>
<protein>
    <recommendedName>
        <fullName evidence="1">HAT C-terminal dimerisation domain-containing protein</fullName>
    </recommendedName>
</protein>
<dbReference type="GO" id="GO:0046983">
    <property type="term" value="F:protein dimerization activity"/>
    <property type="evidence" value="ECO:0007669"/>
    <property type="project" value="InterPro"/>
</dbReference>